<protein>
    <submittedName>
        <fullName evidence="1">Uncharacterized protein</fullName>
    </submittedName>
</protein>
<organism evidence="1 2">
    <name type="scientific">Rosa chinensis</name>
    <name type="common">China rose</name>
    <dbReference type="NCBI Taxonomy" id="74649"/>
    <lineage>
        <taxon>Eukaryota</taxon>
        <taxon>Viridiplantae</taxon>
        <taxon>Streptophyta</taxon>
        <taxon>Embryophyta</taxon>
        <taxon>Tracheophyta</taxon>
        <taxon>Spermatophyta</taxon>
        <taxon>Magnoliopsida</taxon>
        <taxon>eudicotyledons</taxon>
        <taxon>Gunneridae</taxon>
        <taxon>Pentapetalae</taxon>
        <taxon>rosids</taxon>
        <taxon>fabids</taxon>
        <taxon>Rosales</taxon>
        <taxon>Rosaceae</taxon>
        <taxon>Rosoideae</taxon>
        <taxon>Rosoideae incertae sedis</taxon>
        <taxon>Rosa</taxon>
    </lineage>
</organism>
<reference evidence="1 2" key="1">
    <citation type="journal article" date="2018" name="Nat. Genet.">
        <title>The Rosa genome provides new insights in the design of modern roses.</title>
        <authorList>
            <person name="Bendahmane M."/>
        </authorList>
    </citation>
    <scope>NUCLEOTIDE SEQUENCE [LARGE SCALE GENOMIC DNA]</scope>
    <source>
        <strain evidence="2">cv. Old Blush</strain>
    </source>
</reference>
<dbReference type="Proteomes" id="UP000238479">
    <property type="component" value="Chromosome 1"/>
</dbReference>
<dbReference type="Gramene" id="PRQ59279">
    <property type="protein sequence ID" value="PRQ59279"/>
    <property type="gene ID" value="RchiOBHm_Chr1g0368451"/>
</dbReference>
<proteinExistence type="predicted"/>
<evidence type="ECO:0000313" key="2">
    <source>
        <dbReference type="Proteomes" id="UP000238479"/>
    </source>
</evidence>
<keyword evidence="2" id="KW-1185">Reference proteome</keyword>
<sequence length="41" mass="4766">MWYADMDLQGAYLFSYLQAWFTSISKAFDLLEMVKAIKGIV</sequence>
<dbReference type="EMBL" id="PDCK01000039">
    <property type="protein sequence ID" value="PRQ59279.1"/>
    <property type="molecule type" value="Genomic_DNA"/>
</dbReference>
<gene>
    <name evidence="1" type="ORF">RchiOBHm_Chr1g0368451</name>
</gene>
<name>A0A2P6SKU1_ROSCH</name>
<dbReference type="AlphaFoldDB" id="A0A2P6SKU1"/>
<accession>A0A2P6SKU1</accession>
<evidence type="ECO:0000313" key="1">
    <source>
        <dbReference type="EMBL" id="PRQ59279.1"/>
    </source>
</evidence>
<comment type="caution">
    <text evidence="1">The sequence shown here is derived from an EMBL/GenBank/DDBJ whole genome shotgun (WGS) entry which is preliminary data.</text>
</comment>